<dbReference type="PROSITE" id="PS51746">
    <property type="entry name" value="PPM_2"/>
    <property type="match status" value="1"/>
</dbReference>
<dbReference type="AlphaFoldDB" id="U5QPL7"/>
<reference evidence="2 3" key="1">
    <citation type="journal article" date="2013" name="PLoS ONE">
        <title>Cultivation and Complete Genome Sequencing of Gloeobacter kilaueensis sp. nov., from a Lava Cave in Kilauea Caldera, Hawai'i.</title>
        <authorList>
            <person name="Saw J.H."/>
            <person name="Schatz M."/>
            <person name="Brown M.V."/>
            <person name="Kunkel D.D."/>
            <person name="Foster J.S."/>
            <person name="Shick H."/>
            <person name="Christensen S."/>
            <person name="Hou S."/>
            <person name="Wan X."/>
            <person name="Donachie S.P."/>
        </authorList>
    </citation>
    <scope>NUCLEOTIDE SEQUENCE [LARGE SCALE GENOMIC DNA]</scope>
    <source>
        <strain evidence="3">JS</strain>
    </source>
</reference>
<dbReference type="PANTHER" id="PTHR13832:SF827">
    <property type="entry name" value="PROTEIN PHOSPHATASE 1L"/>
    <property type="match status" value="1"/>
</dbReference>
<dbReference type="GO" id="GO:0004722">
    <property type="term" value="F:protein serine/threonine phosphatase activity"/>
    <property type="evidence" value="ECO:0007669"/>
    <property type="project" value="UniProtKB-EC"/>
</dbReference>
<proteinExistence type="predicted"/>
<dbReference type="Proteomes" id="UP000017396">
    <property type="component" value="Chromosome"/>
</dbReference>
<dbReference type="PANTHER" id="PTHR13832">
    <property type="entry name" value="PROTEIN PHOSPHATASE 2C"/>
    <property type="match status" value="1"/>
</dbReference>
<dbReference type="EMBL" id="CP003587">
    <property type="protein sequence ID" value="AGY59640.1"/>
    <property type="molecule type" value="Genomic_DNA"/>
</dbReference>
<evidence type="ECO:0000259" key="1">
    <source>
        <dbReference type="PROSITE" id="PS51746"/>
    </source>
</evidence>
<dbReference type="SMART" id="SM00331">
    <property type="entry name" value="PP2C_SIG"/>
    <property type="match status" value="1"/>
</dbReference>
<accession>U5QPL7</accession>
<dbReference type="OrthoDB" id="500607at2"/>
<dbReference type="SMART" id="SM00332">
    <property type="entry name" value="PP2Cc"/>
    <property type="match status" value="1"/>
</dbReference>
<dbReference type="SUPFAM" id="SSF81606">
    <property type="entry name" value="PP2C-like"/>
    <property type="match status" value="1"/>
</dbReference>
<dbReference type="STRING" id="1183438.GKIL_3394"/>
<dbReference type="RefSeq" id="WP_023174931.1">
    <property type="nucleotide sequence ID" value="NC_022600.1"/>
</dbReference>
<dbReference type="eggNOG" id="COG0631">
    <property type="taxonomic scope" value="Bacteria"/>
</dbReference>
<sequence>MYYLATGDCRSLTAPASARYQILSTSPWVVQDLQPEQPPAPTLAHLIAECEPYQRLNACRWAVPEVLAQLPSARQATPCILLDNVPLTSDGTPWPTLQQAWAAADLLQQLGWLMQLVRLWEPCYRQQVAASLLSLDNIGVLGWQVRFFYLKPDSPELKLTDLVKCWRQLEPLAPQLQTIFEAVSAGQIEAAADLLAALEQLAAVCAPSAKVQAVFGLTHPGERIYNEDCFDHEPQGRYAVVCDGMGGHEGGRVASSLALSALKQDLLCLSYQCQNLEATEVRQELKQIAFRAHQRIWAINQRQGRREHRQMGTTAVACLMSGPLLHLLNIGDSRIYLIDRHHCQQISVDDDLLNREVSSARVTRQTLQQTKGCGQLTQALGVIPPIHLQPMVQTFLLPEDCLILLCSDGLSDYDFIERHWQTLLLPLLEKQNLQTAAENLIKLALQKMGHDNITFVLLHYQGQSDK</sequence>
<organism evidence="2 3">
    <name type="scientific">Gloeobacter kilaueensis (strain ATCC BAA-2537 / CCAP 1431/1 / ULC 316 / JS1)</name>
    <dbReference type="NCBI Taxonomy" id="1183438"/>
    <lineage>
        <taxon>Bacteria</taxon>
        <taxon>Bacillati</taxon>
        <taxon>Cyanobacteriota</taxon>
        <taxon>Cyanophyceae</taxon>
        <taxon>Gloeobacterales</taxon>
        <taxon>Gloeobacteraceae</taxon>
        <taxon>Gloeobacter</taxon>
    </lineage>
</organism>
<dbReference type="EC" id="3.1.3.16" evidence="2"/>
<dbReference type="InterPro" id="IPR036457">
    <property type="entry name" value="PPM-type-like_dom_sf"/>
</dbReference>
<gene>
    <name evidence="2" type="ORF">GKIL_3394</name>
</gene>
<dbReference type="Pfam" id="PF13672">
    <property type="entry name" value="PP2C_2"/>
    <property type="match status" value="1"/>
</dbReference>
<dbReference type="KEGG" id="glj:GKIL_3394"/>
<evidence type="ECO:0000313" key="2">
    <source>
        <dbReference type="EMBL" id="AGY59640.1"/>
    </source>
</evidence>
<dbReference type="HOGENOM" id="CLU_017255_0_0_3"/>
<dbReference type="InterPro" id="IPR015655">
    <property type="entry name" value="PP2C"/>
</dbReference>
<keyword evidence="3" id="KW-1185">Reference proteome</keyword>
<dbReference type="InterPro" id="IPR001932">
    <property type="entry name" value="PPM-type_phosphatase-like_dom"/>
</dbReference>
<evidence type="ECO:0000313" key="3">
    <source>
        <dbReference type="Proteomes" id="UP000017396"/>
    </source>
</evidence>
<dbReference type="Gene3D" id="3.60.40.10">
    <property type="entry name" value="PPM-type phosphatase domain"/>
    <property type="match status" value="1"/>
</dbReference>
<dbReference type="CDD" id="cd00143">
    <property type="entry name" value="PP2Cc"/>
    <property type="match status" value="1"/>
</dbReference>
<feature type="domain" description="PPM-type phosphatase" evidence="1">
    <location>
        <begin position="211"/>
        <end position="460"/>
    </location>
</feature>
<keyword evidence="2" id="KW-0378">Hydrolase</keyword>
<protein>
    <submittedName>
        <fullName evidence="2">Protein serine/threonine phosphatase</fullName>
        <ecNumber evidence="2">3.1.3.16</ecNumber>
    </submittedName>
</protein>
<name>U5QPL7_GLOK1</name>